<evidence type="ECO:0000313" key="2">
    <source>
        <dbReference type="EMBL" id="MBF8149967.1"/>
    </source>
</evidence>
<protein>
    <recommendedName>
        <fullName evidence="4">Tetratricopeptide repeat protein</fullName>
    </recommendedName>
</protein>
<accession>A0ABS0EKA0</accession>
<reference evidence="2 3" key="1">
    <citation type="submission" date="2020-11" db="EMBL/GenBank/DDBJ databases">
        <title>Winogradskyella marina sp. nov., isolated from marine sediment.</title>
        <authorList>
            <person name="Bo J."/>
            <person name="Wang S."/>
            <person name="Song X."/>
            <person name="Du Z."/>
        </authorList>
    </citation>
    <scope>NUCLEOTIDE SEQUENCE [LARGE SCALE GENOMIC DNA]</scope>
    <source>
        <strain evidence="2 3">F6397</strain>
    </source>
</reference>
<organism evidence="2 3">
    <name type="scientific">Winogradskyella marina</name>
    <dbReference type="NCBI Taxonomy" id="2785530"/>
    <lineage>
        <taxon>Bacteria</taxon>
        <taxon>Pseudomonadati</taxon>
        <taxon>Bacteroidota</taxon>
        <taxon>Flavobacteriia</taxon>
        <taxon>Flavobacteriales</taxon>
        <taxon>Flavobacteriaceae</taxon>
        <taxon>Winogradskyella</taxon>
    </lineage>
</organism>
<dbReference type="Proteomes" id="UP000611215">
    <property type="component" value="Unassembled WGS sequence"/>
</dbReference>
<evidence type="ECO:0000256" key="1">
    <source>
        <dbReference type="SAM" id="Phobius"/>
    </source>
</evidence>
<feature type="transmembrane region" description="Helical" evidence="1">
    <location>
        <begin position="50"/>
        <end position="68"/>
    </location>
</feature>
<keyword evidence="1" id="KW-0472">Membrane</keyword>
<comment type="caution">
    <text evidence="2">The sequence shown here is derived from an EMBL/GenBank/DDBJ whole genome shotgun (WGS) entry which is preliminary data.</text>
</comment>
<keyword evidence="1" id="KW-0812">Transmembrane</keyword>
<keyword evidence="3" id="KW-1185">Reference proteome</keyword>
<dbReference type="EMBL" id="JADOET010000006">
    <property type="protein sequence ID" value="MBF8149967.1"/>
    <property type="molecule type" value="Genomic_DNA"/>
</dbReference>
<keyword evidence="1" id="KW-1133">Transmembrane helix</keyword>
<sequence>MGYMGLGLQKWIYAMRPRKPFSMQRKGSFTAVPTYSREFKLQYSNNEGSYNFGIILFLIMVLVIALAIPRWIEDSRLRHQQELAWAIQKDNYAFNFLLKSGKWRLNKGRISGAYSEFKLAYAIKPDNVELNALLLETLEILCLDYNRHCDDLLTLE</sequence>
<evidence type="ECO:0008006" key="4">
    <source>
        <dbReference type="Google" id="ProtNLM"/>
    </source>
</evidence>
<gene>
    <name evidence="2" type="ORF">ITJ86_08655</name>
</gene>
<proteinExistence type="predicted"/>
<name>A0ABS0EKA0_9FLAO</name>
<evidence type="ECO:0000313" key="3">
    <source>
        <dbReference type="Proteomes" id="UP000611215"/>
    </source>
</evidence>
<dbReference type="RefSeq" id="WP_195871242.1">
    <property type="nucleotide sequence ID" value="NZ_JADOET010000006.1"/>
</dbReference>